<organism evidence="1 2">
    <name type="scientific">Providencia sneebia DSM 19967</name>
    <dbReference type="NCBI Taxonomy" id="1141660"/>
    <lineage>
        <taxon>Bacteria</taxon>
        <taxon>Pseudomonadati</taxon>
        <taxon>Pseudomonadota</taxon>
        <taxon>Gammaproteobacteria</taxon>
        <taxon>Enterobacterales</taxon>
        <taxon>Morganellaceae</taxon>
        <taxon>Providencia</taxon>
    </lineage>
</organism>
<dbReference type="Pfam" id="PF08809">
    <property type="entry name" value="DUF1799"/>
    <property type="match status" value="1"/>
</dbReference>
<dbReference type="EMBL" id="AKKN01000010">
    <property type="protein sequence ID" value="EKT55771.1"/>
    <property type="molecule type" value="Genomic_DNA"/>
</dbReference>
<dbReference type="InterPro" id="IPR014915">
    <property type="entry name" value="Phage_TLS_TfmB"/>
</dbReference>
<proteinExistence type="predicted"/>
<name>K8W7D0_9GAMM</name>
<gene>
    <name evidence="1" type="ORF">OO7_12379</name>
</gene>
<keyword evidence="2" id="KW-1185">Reference proteome</keyword>
<reference evidence="1 2" key="1">
    <citation type="journal article" date="2012" name="BMC Genomics">
        <title>Comparative genomics of bacteria in the genus Providencia isolated from wild Drosophila melanogaster.</title>
        <authorList>
            <person name="Galac M.R."/>
            <person name="Lazzaro B.P."/>
        </authorList>
    </citation>
    <scope>NUCLEOTIDE SEQUENCE [LARGE SCALE GENOMIC DNA]</scope>
    <source>
        <strain evidence="1 2">DSM 19967</strain>
    </source>
</reference>
<protein>
    <submittedName>
        <fullName evidence="1">Phage protein</fullName>
    </submittedName>
</protein>
<evidence type="ECO:0000313" key="1">
    <source>
        <dbReference type="EMBL" id="EKT55771.1"/>
    </source>
</evidence>
<dbReference type="AlphaFoldDB" id="K8W7D0"/>
<dbReference type="HOGENOM" id="CLU_164689_1_0_6"/>
<comment type="caution">
    <text evidence="1">The sequence shown here is derived from an EMBL/GenBank/DDBJ whole genome shotgun (WGS) entry which is preliminary data.</text>
</comment>
<dbReference type="PATRIC" id="fig|1141660.3.peg.2470"/>
<sequence>MSAIELDLLGDLGDDEIAVTSDIEDSVTLFQALSTQWRVSMDGPTGIDYTVIPMLAKAYGINDLTTAMKDIQLMEAKALELIHKK</sequence>
<accession>K8W7D0</accession>
<dbReference type="RefSeq" id="WP_008916240.1">
    <property type="nucleotide sequence ID" value="NZ_CM001773.1"/>
</dbReference>
<dbReference type="Proteomes" id="UP000010290">
    <property type="component" value="Chromosome"/>
</dbReference>
<evidence type="ECO:0000313" key="2">
    <source>
        <dbReference type="Proteomes" id="UP000010290"/>
    </source>
</evidence>